<evidence type="ECO:0000313" key="2">
    <source>
        <dbReference type="Proteomes" id="UP000004001"/>
    </source>
</evidence>
<organism evidence="1 2">
    <name type="scientific">Hoylesella timonensis CRIS 5C-B1</name>
    <dbReference type="NCBI Taxonomy" id="679189"/>
    <lineage>
        <taxon>Bacteria</taxon>
        <taxon>Pseudomonadati</taxon>
        <taxon>Bacteroidota</taxon>
        <taxon>Bacteroidia</taxon>
        <taxon>Bacteroidales</taxon>
        <taxon>Prevotellaceae</taxon>
        <taxon>Hoylesella</taxon>
    </lineage>
</organism>
<reference evidence="1 2" key="1">
    <citation type="submission" date="2009-12" db="EMBL/GenBank/DDBJ databases">
        <title>Genome Sequence of Prevotella timonensis CRIS 5C-B1.</title>
        <authorList>
            <person name="Durkin A.S."/>
            <person name="Madupu R."/>
            <person name="Torralba M."/>
            <person name="Methe B."/>
            <person name="Sutton G."/>
            <person name="Strausberg R.L."/>
            <person name="Nelson K.E."/>
        </authorList>
    </citation>
    <scope>NUCLEOTIDE SEQUENCE [LARGE SCALE GENOMIC DNA]</scope>
    <source>
        <strain evidence="1 2">CRIS 5C-B1</strain>
    </source>
</reference>
<proteinExistence type="predicted"/>
<keyword evidence="2" id="KW-1185">Reference proteome</keyword>
<dbReference type="AlphaFoldDB" id="D1VZQ1"/>
<protein>
    <submittedName>
        <fullName evidence="1">Uncharacterized protein</fullName>
    </submittedName>
</protein>
<dbReference type="Proteomes" id="UP000004001">
    <property type="component" value="Unassembled WGS sequence"/>
</dbReference>
<name>D1VZQ1_9BACT</name>
<gene>
    <name evidence="1" type="ORF">HMPREF9019_2077</name>
</gene>
<comment type="caution">
    <text evidence="1">The sequence shown here is derived from an EMBL/GenBank/DDBJ whole genome shotgun (WGS) entry which is preliminary data.</text>
</comment>
<evidence type="ECO:0000313" key="1">
    <source>
        <dbReference type="EMBL" id="EFA97383.1"/>
    </source>
</evidence>
<accession>D1VZQ1</accession>
<sequence length="41" mass="4867">MMSHGYSELAPAFSSLVSKVIKWQYHFNMRKRCRNILLPLL</sequence>
<dbReference type="EMBL" id="ADEF01000039">
    <property type="protein sequence ID" value="EFA97383.1"/>
    <property type="molecule type" value="Genomic_DNA"/>
</dbReference>